<sequence>MSSTQDDDHENANLATLLTTDIRTELPPQPTATILSQRPFVSIPGLFNLRDLSTSQDDDRSPAIRPGFIYRSGALTHITPAGKTALVDTLHLGTIFDLRRPEERARAPSPDIPGVETVWVPYAFTPVPVNPRDFAGPDGGVSGFVKMYLAVLECAEPAFQAIFQRIRDHPERPILFHCSAGKDRTGVIAALIEKLAGYSDDAVVHDYLLTRIGVEPARQALLGFLRGQVGAPVPEEMPGLVELCGVQAAAMRGFLKALDGMFEGGIVGYVTIRLGFSDEDVEVIRRNLLHYSEDEASNTTG</sequence>
<dbReference type="InterPro" id="IPR026893">
    <property type="entry name" value="Tyr/Ser_Pase_IphP-type"/>
</dbReference>
<evidence type="ECO:0000313" key="2">
    <source>
        <dbReference type="EMBL" id="PLN86700.1"/>
    </source>
</evidence>
<dbReference type="EMBL" id="KZ559497">
    <property type="protein sequence ID" value="PLN86700.1"/>
    <property type="molecule type" value="Genomic_DNA"/>
</dbReference>
<dbReference type="InterPro" id="IPR016130">
    <property type="entry name" value="Tyr_Pase_AS"/>
</dbReference>
<dbReference type="PROSITE" id="PS50056">
    <property type="entry name" value="TYR_PHOSPHATASE_2"/>
    <property type="match status" value="1"/>
</dbReference>
<dbReference type="AlphaFoldDB" id="A0A2J5I9H2"/>
<dbReference type="GO" id="GO:0004721">
    <property type="term" value="F:phosphoprotein phosphatase activity"/>
    <property type="evidence" value="ECO:0007669"/>
    <property type="project" value="InterPro"/>
</dbReference>
<keyword evidence="3" id="KW-1185">Reference proteome</keyword>
<dbReference type="PANTHER" id="PTHR31126">
    <property type="entry name" value="TYROSINE-PROTEIN PHOSPHATASE"/>
    <property type="match status" value="1"/>
</dbReference>
<dbReference type="InterPro" id="IPR029021">
    <property type="entry name" value="Prot-tyrosine_phosphatase-like"/>
</dbReference>
<dbReference type="Pfam" id="PF13350">
    <property type="entry name" value="Y_phosphatase3"/>
    <property type="match status" value="1"/>
</dbReference>
<dbReference type="PANTHER" id="PTHR31126:SF73">
    <property type="entry name" value="TYROSINE SPECIFIC PROTEIN PHOSPHATASES DOMAIN-CONTAINING PROTEIN"/>
    <property type="match status" value="1"/>
</dbReference>
<evidence type="ECO:0000313" key="3">
    <source>
        <dbReference type="Proteomes" id="UP000235023"/>
    </source>
</evidence>
<dbReference type="PROSITE" id="PS00383">
    <property type="entry name" value="TYR_PHOSPHATASE_1"/>
    <property type="match status" value="1"/>
</dbReference>
<dbReference type="Gene3D" id="3.90.190.10">
    <property type="entry name" value="Protein tyrosine phosphatase superfamily"/>
    <property type="match status" value="1"/>
</dbReference>
<feature type="domain" description="Tyrosine specific protein phosphatases" evidence="1">
    <location>
        <begin position="160"/>
        <end position="191"/>
    </location>
</feature>
<protein>
    <submittedName>
        <fullName evidence="2">Protein-tyrosine phosphatase-like protein</fullName>
    </submittedName>
</protein>
<dbReference type="SUPFAM" id="SSF52799">
    <property type="entry name" value="(Phosphotyrosine protein) phosphatases II"/>
    <property type="match status" value="1"/>
</dbReference>
<proteinExistence type="predicted"/>
<accession>A0A2J5I9H2</accession>
<gene>
    <name evidence="2" type="ORF">BDW42DRAFT_56142</name>
</gene>
<evidence type="ECO:0000259" key="1">
    <source>
        <dbReference type="PROSITE" id="PS50056"/>
    </source>
</evidence>
<name>A0A2J5I9H2_9EURO</name>
<dbReference type="InterPro" id="IPR000387">
    <property type="entry name" value="Tyr_Pase_dom"/>
</dbReference>
<organism evidence="2 3">
    <name type="scientific">Aspergillus taichungensis</name>
    <dbReference type="NCBI Taxonomy" id="482145"/>
    <lineage>
        <taxon>Eukaryota</taxon>
        <taxon>Fungi</taxon>
        <taxon>Dikarya</taxon>
        <taxon>Ascomycota</taxon>
        <taxon>Pezizomycotina</taxon>
        <taxon>Eurotiomycetes</taxon>
        <taxon>Eurotiomycetidae</taxon>
        <taxon>Eurotiales</taxon>
        <taxon>Aspergillaceae</taxon>
        <taxon>Aspergillus</taxon>
        <taxon>Aspergillus subgen. Circumdati</taxon>
    </lineage>
</organism>
<dbReference type="OrthoDB" id="449382at2759"/>
<reference evidence="3" key="1">
    <citation type="submission" date="2017-12" db="EMBL/GenBank/DDBJ databases">
        <authorList>
            <consortium name="DOE Joint Genome Institute"/>
            <person name="Mondo S.J."/>
            <person name="Kjaerbolling I."/>
            <person name="Vesth T.C."/>
            <person name="Frisvad J.C."/>
            <person name="Nybo J.L."/>
            <person name="Theobald S."/>
            <person name="Kuo A."/>
            <person name="Bowyer P."/>
            <person name="Matsuda Y."/>
            <person name="Lyhne E.K."/>
            <person name="Kogle M.E."/>
            <person name="Clum A."/>
            <person name="Lipzen A."/>
            <person name="Salamov A."/>
            <person name="Ngan C.Y."/>
            <person name="Daum C."/>
            <person name="Chiniquy J."/>
            <person name="Barry K."/>
            <person name="LaButti K."/>
            <person name="Haridas S."/>
            <person name="Simmons B.A."/>
            <person name="Magnuson J.K."/>
            <person name="Mortensen U.H."/>
            <person name="Larsen T.O."/>
            <person name="Grigoriev I.V."/>
            <person name="Baker S.E."/>
            <person name="Andersen M.R."/>
            <person name="Nordberg H.P."/>
            <person name="Cantor M.N."/>
            <person name="Hua S.X."/>
        </authorList>
    </citation>
    <scope>NUCLEOTIDE SEQUENCE [LARGE SCALE GENOMIC DNA]</scope>
    <source>
        <strain evidence="3">IBT 19404</strain>
    </source>
</reference>
<dbReference type="Proteomes" id="UP000235023">
    <property type="component" value="Unassembled WGS sequence"/>
</dbReference>